<dbReference type="SUPFAM" id="SSF48264">
    <property type="entry name" value="Cytochrome P450"/>
    <property type="match status" value="1"/>
</dbReference>
<dbReference type="GO" id="GO:0016125">
    <property type="term" value="P:sterol metabolic process"/>
    <property type="evidence" value="ECO:0007669"/>
    <property type="project" value="TreeGrafter"/>
</dbReference>
<comment type="caution">
    <text evidence="3">The sequence shown here is derived from an EMBL/GenBank/DDBJ whole genome shotgun (WGS) entry which is preliminary data.</text>
</comment>
<dbReference type="PANTHER" id="PTHR24286">
    <property type="entry name" value="CYTOCHROME P450 26"/>
    <property type="match status" value="1"/>
</dbReference>
<evidence type="ECO:0000313" key="4">
    <source>
        <dbReference type="Proteomes" id="UP000604825"/>
    </source>
</evidence>
<organism evidence="3 4">
    <name type="scientific">Miscanthus lutarioriparius</name>
    <dbReference type="NCBI Taxonomy" id="422564"/>
    <lineage>
        <taxon>Eukaryota</taxon>
        <taxon>Viridiplantae</taxon>
        <taxon>Streptophyta</taxon>
        <taxon>Embryophyta</taxon>
        <taxon>Tracheophyta</taxon>
        <taxon>Spermatophyta</taxon>
        <taxon>Magnoliopsida</taxon>
        <taxon>Liliopsida</taxon>
        <taxon>Poales</taxon>
        <taxon>Poaceae</taxon>
        <taxon>PACMAD clade</taxon>
        <taxon>Panicoideae</taxon>
        <taxon>Andropogonodae</taxon>
        <taxon>Andropogoneae</taxon>
        <taxon>Saccharinae</taxon>
        <taxon>Miscanthus</taxon>
    </lineage>
</organism>
<dbReference type="GO" id="GO:0016705">
    <property type="term" value="F:oxidoreductase activity, acting on paired donors, with incorporation or reduction of molecular oxygen"/>
    <property type="evidence" value="ECO:0007669"/>
    <property type="project" value="InterPro"/>
</dbReference>
<gene>
    <name evidence="3" type="ORF">NCGR_LOCUS16044</name>
</gene>
<dbReference type="GO" id="GO:0005506">
    <property type="term" value="F:iron ion binding"/>
    <property type="evidence" value="ECO:0007669"/>
    <property type="project" value="InterPro"/>
</dbReference>
<dbReference type="InterPro" id="IPR036396">
    <property type="entry name" value="Cyt_P450_sf"/>
</dbReference>
<evidence type="ECO:0000313" key="3">
    <source>
        <dbReference type="EMBL" id="CAD6223645.1"/>
    </source>
</evidence>
<dbReference type="AlphaFoldDB" id="A0A811NLP9"/>
<name>A0A811NLP9_9POAL</name>
<evidence type="ECO:0000256" key="1">
    <source>
        <dbReference type="ARBA" id="ARBA00022723"/>
    </source>
</evidence>
<dbReference type="GO" id="GO:0020037">
    <property type="term" value="F:heme binding"/>
    <property type="evidence" value="ECO:0007669"/>
    <property type="project" value="InterPro"/>
</dbReference>
<dbReference type="Proteomes" id="UP000604825">
    <property type="component" value="Unassembled WGS sequence"/>
</dbReference>
<dbReference type="GO" id="GO:0004497">
    <property type="term" value="F:monooxygenase activity"/>
    <property type="evidence" value="ECO:0007669"/>
    <property type="project" value="InterPro"/>
</dbReference>
<dbReference type="OrthoDB" id="3945418at2759"/>
<evidence type="ECO:0008006" key="5">
    <source>
        <dbReference type="Google" id="ProtNLM"/>
    </source>
</evidence>
<sequence>MQMILGDKSILDLMGADHKRIHGVMAELLKLDMLRLYMGKIDGEVRRHLDECWAGQRIITVMPLIKRLTFDIISLLLFSLGQSPLQDALAADFACIMDGIWAIPMNLPFTAFR</sequence>
<accession>A0A811NLP9</accession>
<keyword evidence="4" id="KW-1185">Reference proteome</keyword>
<reference evidence="3" key="1">
    <citation type="submission" date="2020-10" db="EMBL/GenBank/DDBJ databases">
        <authorList>
            <person name="Han B."/>
            <person name="Lu T."/>
            <person name="Zhao Q."/>
            <person name="Huang X."/>
            <person name="Zhao Y."/>
        </authorList>
    </citation>
    <scope>NUCLEOTIDE SEQUENCE</scope>
</reference>
<protein>
    <recommendedName>
        <fullName evidence="5">Cytochrome P450</fullName>
    </recommendedName>
</protein>
<dbReference type="PANTHER" id="PTHR24286:SF335">
    <property type="entry name" value="OS07G0518100 PROTEIN"/>
    <property type="match status" value="1"/>
</dbReference>
<proteinExistence type="predicted"/>
<keyword evidence="2" id="KW-0408">Iron</keyword>
<dbReference type="Gene3D" id="1.10.630.10">
    <property type="entry name" value="Cytochrome P450"/>
    <property type="match status" value="1"/>
</dbReference>
<dbReference type="EMBL" id="CAJGYO010000004">
    <property type="protein sequence ID" value="CAD6223645.1"/>
    <property type="molecule type" value="Genomic_DNA"/>
</dbReference>
<evidence type="ECO:0000256" key="2">
    <source>
        <dbReference type="ARBA" id="ARBA00023004"/>
    </source>
</evidence>
<keyword evidence="1" id="KW-0479">Metal-binding</keyword>